<proteinExistence type="predicted"/>
<name>A0A1L3FNZ6_BRAJP</name>
<reference evidence="1 2" key="1">
    <citation type="submission" date="2016-11" db="EMBL/GenBank/DDBJ databases">
        <title>Complete Genome Sequence of Bradyrhizobium sp. strain J5, an isolated from soybean nodule in Hokkaido.</title>
        <authorList>
            <person name="Kanehara K."/>
        </authorList>
    </citation>
    <scope>NUCLEOTIDE SEQUENCE [LARGE SCALE GENOMIC DNA]</scope>
    <source>
        <strain evidence="1 2">J5</strain>
    </source>
</reference>
<dbReference type="AlphaFoldDB" id="A0A1L3FNZ6"/>
<sequence length="86" mass="9810">MTFVPSLRARIFSLAESLERDKQLLAARRLTLEHLERMQRETERTGLAIERLPVLNGARLRGADEMVDQRIRDDAVARHIGALSTT</sequence>
<evidence type="ECO:0000313" key="2">
    <source>
        <dbReference type="Proteomes" id="UP000181962"/>
    </source>
</evidence>
<evidence type="ECO:0000313" key="1">
    <source>
        <dbReference type="EMBL" id="APG15064.1"/>
    </source>
</evidence>
<protein>
    <submittedName>
        <fullName evidence="1">Uncharacterized protein</fullName>
    </submittedName>
</protein>
<dbReference type="EMBL" id="CP017637">
    <property type="protein sequence ID" value="APG15064.1"/>
    <property type="molecule type" value="Genomic_DNA"/>
</dbReference>
<gene>
    <name evidence="1" type="ORF">BKD09_42810</name>
</gene>
<accession>A0A1L3FNZ6</accession>
<organism evidence="1 2">
    <name type="scientific">Bradyrhizobium japonicum</name>
    <dbReference type="NCBI Taxonomy" id="375"/>
    <lineage>
        <taxon>Bacteria</taxon>
        <taxon>Pseudomonadati</taxon>
        <taxon>Pseudomonadota</taxon>
        <taxon>Alphaproteobacteria</taxon>
        <taxon>Hyphomicrobiales</taxon>
        <taxon>Nitrobacteraceae</taxon>
        <taxon>Bradyrhizobium</taxon>
    </lineage>
</organism>
<dbReference type="Proteomes" id="UP000181962">
    <property type="component" value="Chromosome"/>
</dbReference>